<dbReference type="OrthoDB" id="9760256at2"/>
<sequence>MTTTSPRPPAGPAADPARLFSTVLVANRGEIACRVIRTLRSLGIRSVAVYSDADRDARHVGLADEAVRLGPADARRSYLDIEAVLAAARATGAEAIHPGYGFLAENAAFARACADAGVVFVGPGVAALEVMGDKIRAKRHVAQAGVPVLPGVSEAGLDDDALVAAAADVGFPLLVKPSAGGGGKGMEVVERAEDLPEALRTARRVAAAAFGDDTLLLERYVRAPRHIEVQVLADTHGTVVHLGERECSLQRRHQKVVEEAPSPLLDAPTRARMGEVACAAARSVGYVGAGTVEMIVPADDPTAFFFLEMNTRLQVEHPVTEMVTGLDLVEQQLRVAAGERLAVRQEDVRLTGHAIEARLYAEDPARGFLPGTGRVLALEEPSGEGVRVDSALLPGLVVSADYDPMLAKVVAWGADRDQALHRLDAALSRTAVLGVPTNTAFLRTLLADADVRAGRLDTGLVERVLARGAAGDRETGVDGSTPHADADSTRLPLDRVAVVVAALEHERTARAAGTSPAAGAGSPWRSDGWRAGDPVPVRSAFALTDGTVVDVAVHPDGDTPSGASSVTVDDGAVVRAGLAHR</sequence>
<dbReference type="SUPFAM" id="SSF51246">
    <property type="entry name" value="Rudiment single hybrid motif"/>
    <property type="match status" value="1"/>
</dbReference>
<dbReference type="Proteomes" id="UP000019753">
    <property type="component" value="Unassembled WGS sequence"/>
</dbReference>
<dbReference type="RefSeq" id="WP_155855202.1">
    <property type="nucleotide sequence ID" value="NZ_AXCW01000029.1"/>
</dbReference>
<dbReference type="PROSITE" id="PS50975">
    <property type="entry name" value="ATP_GRASP"/>
    <property type="match status" value="1"/>
</dbReference>
<gene>
    <name evidence="11" type="ORF">N866_09810</name>
</gene>
<evidence type="ECO:0000259" key="9">
    <source>
        <dbReference type="PROSITE" id="PS50975"/>
    </source>
</evidence>
<evidence type="ECO:0000259" key="10">
    <source>
        <dbReference type="PROSITE" id="PS50979"/>
    </source>
</evidence>
<dbReference type="PANTHER" id="PTHR18866:SF33">
    <property type="entry name" value="METHYLCROTONOYL-COA CARBOXYLASE SUBUNIT ALPHA, MITOCHONDRIAL-RELATED"/>
    <property type="match status" value="1"/>
</dbReference>
<reference evidence="11 12" key="1">
    <citation type="submission" date="2014-01" db="EMBL/GenBank/DDBJ databases">
        <title>Actinotalea ferrariae CF5-4.</title>
        <authorList>
            <person name="Chen F."/>
            <person name="Li Y."/>
            <person name="Wang G."/>
        </authorList>
    </citation>
    <scope>NUCLEOTIDE SEQUENCE [LARGE SCALE GENOMIC DNA]</scope>
    <source>
        <strain evidence="11 12">CF5-4</strain>
    </source>
</reference>
<evidence type="ECO:0000256" key="4">
    <source>
        <dbReference type="ARBA" id="ARBA00022840"/>
    </source>
</evidence>
<dbReference type="Gene3D" id="3.30.470.20">
    <property type="entry name" value="ATP-grasp fold, B domain"/>
    <property type="match status" value="1"/>
</dbReference>
<dbReference type="InterPro" id="IPR011761">
    <property type="entry name" value="ATP-grasp"/>
</dbReference>
<feature type="compositionally biased region" description="Low complexity" evidence="8">
    <location>
        <begin position="510"/>
        <end position="523"/>
    </location>
</feature>
<dbReference type="FunFam" id="3.40.50.20:FF:000010">
    <property type="entry name" value="Propionyl-CoA carboxylase subunit alpha"/>
    <property type="match status" value="1"/>
</dbReference>
<dbReference type="InterPro" id="IPR005482">
    <property type="entry name" value="Biotin_COase_C"/>
</dbReference>
<evidence type="ECO:0000256" key="8">
    <source>
        <dbReference type="SAM" id="MobiDB-lite"/>
    </source>
</evidence>
<dbReference type="SMART" id="SM00878">
    <property type="entry name" value="Biotin_carb_C"/>
    <property type="match status" value="1"/>
</dbReference>
<keyword evidence="12" id="KW-1185">Reference proteome</keyword>
<dbReference type="GO" id="GO:0004075">
    <property type="term" value="F:biotin carboxylase activity"/>
    <property type="evidence" value="ECO:0007669"/>
    <property type="project" value="UniProtKB-EC"/>
</dbReference>
<name>A0A021VTF8_9CELL</name>
<dbReference type="Pfam" id="PF00289">
    <property type="entry name" value="Biotin_carb_N"/>
    <property type="match status" value="1"/>
</dbReference>
<protein>
    <recommendedName>
        <fullName evidence="1">biotin carboxylase</fullName>
        <ecNumber evidence="1">6.3.4.14</ecNumber>
    </recommendedName>
</protein>
<proteinExistence type="predicted"/>
<dbReference type="GO" id="GO:0005524">
    <property type="term" value="F:ATP binding"/>
    <property type="evidence" value="ECO:0007669"/>
    <property type="project" value="UniProtKB-UniRule"/>
</dbReference>
<organism evidence="11 12">
    <name type="scientific">Actinotalea ferrariae CF5-4</name>
    <dbReference type="NCBI Taxonomy" id="948458"/>
    <lineage>
        <taxon>Bacteria</taxon>
        <taxon>Bacillati</taxon>
        <taxon>Actinomycetota</taxon>
        <taxon>Actinomycetes</taxon>
        <taxon>Micrococcales</taxon>
        <taxon>Cellulomonadaceae</taxon>
        <taxon>Actinotalea</taxon>
    </lineage>
</organism>
<dbReference type="AlphaFoldDB" id="A0A021VTF8"/>
<dbReference type="EMBL" id="AXCW01000029">
    <property type="protein sequence ID" value="EYR64489.1"/>
    <property type="molecule type" value="Genomic_DNA"/>
</dbReference>
<accession>A0A021VTF8</accession>
<keyword evidence="3 7" id="KW-0547">Nucleotide-binding</keyword>
<dbReference type="Pfam" id="PF02786">
    <property type="entry name" value="CPSase_L_D2"/>
    <property type="match status" value="1"/>
</dbReference>
<dbReference type="InterPro" id="IPR011054">
    <property type="entry name" value="Rudment_hybrid_motif"/>
</dbReference>
<evidence type="ECO:0000256" key="5">
    <source>
        <dbReference type="ARBA" id="ARBA00023267"/>
    </source>
</evidence>
<keyword evidence="5" id="KW-0092">Biotin</keyword>
<evidence type="ECO:0000313" key="12">
    <source>
        <dbReference type="Proteomes" id="UP000019753"/>
    </source>
</evidence>
<dbReference type="InterPro" id="IPR005481">
    <property type="entry name" value="BC-like_N"/>
</dbReference>
<dbReference type="PROSITE" id="PS00867">
    <property type="entry name" value="CPSASE_2"/>
    <property type="match status" value="1"/>
</dbReference>
<evidence type="ECO:0000256" key="3">
    <source>
        <dbReference type="ARBA" id="ARBA00022741"/>
    </source>
</evidence>
<dbReference type="SUPFAM" id="SSF52440">
    <property type="entry name" value="PreATP-grasp domain"/>
    <property type="match status" value="1"/>
</dbReference>
<keyword evidence="4 7" id="KW-0067">ATP-binding</keyword>
<dbReference type="InterPro" id="IPR005479">
    <property type="entry name" value="CPAse_ATP-bd"/>
</dbReference>
<dbReference type="PROSITE" id="PS00866">
    <property type="entry name" value="CPSASE_1"/>
    <property type="match status" value="1"/>
</dbReference>
<evidence type="ECO:0000256" key="1">
    <source>
        <dbReference type="ARBA" id="ARBA00013263"/>
    </source>
</evidence>
<evidence type="ECO:0000256" key="6">
    <source>
        <dbReference type="ARBA" id="ARBA00046317"/>
    </source>
</evidence>
<evidence type="ECO:0000256" key="7">
    <source>
        <dbReference type="PROSITE-ProRule" id="PRU00409"/>
    </source>
</evidence>
<dbReference type="SUPFAM" id="SSF56059">
    <property type="entry name" value="Glutathione synthetase ATP-binding domain-like"/>
    <property type="match status" value="1"/>
</dbReference>
<dbReference type="InterPro" id="IPR011764">
    <property type="entry name" value="Biotin_carboxylation_dom"/>
</dbReference>
<dbReference type="InterPro" id="IPR050856">
    <property type="entry name" value="Biotin_carboxylase_complex"/>
</dbReference>
<dbReference type="PROSITE" id="PS50979">
    <property type="entry name" value="BC"/>
    <property type="match status" value="1"/>
</dbReference>
<feature type="non-terminal residue" evidence="11">
    <location>
        <position position="581"/>
    </location>
</feature>
<dbReference type="Pfam" id="PF02785">
    <property type="entry name" value="Biotin_carb_C"/>
    <property type="match status" value="1"/>
</dbReference>
<evidence type="ECO:0000313" key="11">
    <source>
        <dbReference type="EMBL" id="EYR64489.1"/>
    </source>
</evidence>
<keyword evidence="2" id="KW-0436">Ligase</keyword>
<comment type="pathway">
    <text evidence="6">Amino-acid degradation; L-leucine degradation.</text>
</comment>
<dbReference type="FunFam" id="3.30.470.20:FF:000028">
    <property type="entry name" value="Methylcrotonoyl-CoA carboxylase subunit alpha, mitochondrial"/>
    <property type="match status" value="1"/>
</dbReference>
<comment type="caution">
    <text evidence="11">The sequence shown here is derived from an EMBL/GenBank/DDBJ whole genome shotgun (WGS) entry which is preliminary data.</text>
</comment>
<dbReference type="InterPro" id="IPR016185">
    <property type="entry name" value="PreATP-grasp_dom_sf"/>
</dbReference>
<feature type="domain" description="Biotin carboxylation" evidence="10">
    <location>
        <begin position="19"/>
        <end position="466"/>
    </location>
</feature>
<feature type="domain" description="ATP-grasp" evidence="9">
    <location>
        <begin position="138"/>
        <end position="337"/>
    </location>
</feature>
<dbReference type="GO" id="GO:0046872">
    <property type="term" value="F:metal ion binding"/>
    <property type="evidence" value="ECO:0007669"/>
    <property type="project" value="InterPro"/>
</dbReference>
<dbReference type="PANTHER" id="PTHR18866">
    <property type="entry name" value="CARBOXYLASE:PYRUVATE/ACETYL-COA/PROPIONYL-COA CARBOXYLASE"/>
    <property type="match status" value="1"/>
</dbReference>
<feature type="region of interest" description="Disordered" evidence="8">
    <location>
        <begin position="509"/>
        <end position="531"/>
    </location>
</feature>
<dbReference type="EC" id="6.3.4.14" evidence="1"/>
<evidence type="ECO:0000256" key="2">
    <source>
        <dbReference type="ARBA" id="ARBA00022598"/>
    </source>
</evidence>